<dbReference type="Proteomes" id="UP000291343">
    <property type="component" value="Unassembled WGS sequence"/>
</dbReference>
<sequence>MSAIIKDAGDIWSRLFDHRPFLSGEIQYFIKEFEEKRSDREVENLFKTLETVSEIKDNQIDKVFSSGKELKDLKCQLDIAIDRCDSIIENQSQYDTAKALEVKRELRKTEWEAFVVDMDAKFQKVDETFSEKENELKEFYCDLERKLHLTSD</sequence>
<dbReference type="GO" id="GO:0030133">
    <property type="term" value="C:transport vesicle"/>
    <property type="evidence" value="ECO:0007669"/>
    <property type="project" value="InterPro"/>
</dbReference>
<evidence type="ECO:0000256" key="1">
    <source>
        <dbReference type="ARBA" id="ARBA00010754"/>
    </source>
</evidence>
<evidence type="ECO:0000313" key="4">
    <source>
        <dbReference type="Proteomes" id="UP000291343"/>
    </source>
</evidence>
<reference evidence="3 4" key="1">
    <citation type="journal article" date="2017" name="Gigascience">
        <title>Genome sequence of the small brown planthopper, Laodelphax striatellus.</title>
        <authorList>
            <person name="Zhu J."/>
            <person name="Jiang F."/>
            <person name="Wang X."/>
            <person name="Yang P."/>
            <person name="Bao Y."/>
            <person name="Zhao W."/>
            <person name="Wang W."/>
            <person name="Lu H."/>
            <person name="Wang Q."/>
            <person name="Cui N."/>
            <person name="Li J."/>
            <person name="Chen X."/>
            <person name="Luo L."/>
            <person name="Yu J."/>
            <person name="Kang L."/>
            <person name="Cui F."/>
        </authorList>
    </citation>
    <scope>NUCLEOTIDE SEQUENCE [LARGE SCALE GENOMIC DNA]</scope>
    <source>
        <strain evidence="3">Lst14</strain>
    </source>
</reference>
<dbReference type="PANTHER" id="PTHR31784">
    <property type="entry name" value="BIOGENESIS OF LYSOSOME-RELATED ORGANELLES COMPLEX 1 SUBUNIT 5"/>
    <property type="match status" value="1"/>
</dbReference>
<proteinExistence type="inferred from homology"/>
<dbReference type="OrthoDB" id="18964at2759"/>
<comment type="caution">
    <text evidence="3">The sequence shown here is derived from an EMBL/GenBank/DDBJ whole genome shotgun (WGS) entry which is preliminary data.</text>
</comment>
<dbReference type="Pfam" id="PF14942">
    <property type="entry name" value="Muted"/>
    <property type="match status" value="1"/>
</dbReference>
<dbReference type="PANTHER" id="PTHR31784:SF2">
    <property type="entry name" value="BIOGENESIS OF LYSOSOME-RELATED ORGANELLES COMPLEX 1 SUBUNIT 5"/>
    <property type="match status" value="1"/>
</dbReference>
<dbReference type="SMR" id="A0A482XNN4"/>
<dbReference type="InterPro" id="IPR017243">
    <property type="entry name" value="Bloc1s5"/>
</dbReference>
<dbReference type="FunCoup" id="A0A482XNN4">
    <property type="interactions" value="12"/>
</dbReference>
<comment type="similarity">
    <text evidence="1">Belongs to the BLOC1S5 family.</text>
</comment>
<protein>
    <recommendedName>
        <fullName evidence="2">Biogenesis of lysosome-related organelles complex 1 subunit 5</fullName>
    </recommendedName>
</protein>
<evidence type="ECO:0000313" key="3">
    <source>
        <dbReference type="EMBL" id="RZF46979.1"/>
    </source>
</evidence>
<dbReference type="GO" id="GO:0031083">
    <property type="term" value="C:BLOC-1 complex"/>
    <property type="evidence" value="ECO:0007669"/>
    <property type="project" value="InterPro"/>
</dbReference>
<organism evidence="3 4">
    <name type="scientific">Laodelphax striatellus</name>
    <name type="common">Small brown planthopper</name>
    <name type="synonym">Delphax striatella</name>
    <dbReference type="NCBI Taxonomy" id="195883"/>
    <lineage>
        <taxon>Eukaryota</taxon>
        <taxon>Metazoa</taxon>
        <taxon>Ecdysozoa</taxon>
        <taxon>Arthropoda</taxon>
        <taxon>Hexapoda</taxon>
        <taxon>Insecta</taxon>
        <taxon>Pterygota</taxon>
        <taxon>Neoptera</taxon>
        <taxon>Paraneoptera</taxon>
        <taxon>Hemiptera</taxon>
        <taxon>Auchenorrhyncha</taxon>
        <taxon>Fulgoroidea</taxon>
        <taxon>Delphacidae</taxon>
        <taxon>Criomorphinae</taxon>
        <taxon>Laodelphax</taxon>
    </lineage>
</organism>
<name>A0A482XNN4_LAOST</name>
<gene>
    <name evidence="3" type="ORF">LSTR_LSTR011842</name>
</gene>
<keyword evidence="4" id="KW-1185">Reference proteome</keyword>
<dbReference type="InParanoid" id="A0A482XNN4"/>
<evidence type="ECO:0000256" key="2">
    <source>
        <dbReference type="ARBA" id="ARBA00019580"/>
    </source>
</evidence>
<accession>A0A482XNN4</accession>
<dbReference type="AlphaFoldDB" id="A0A482XNN4"/>
<dbReference type="STRING" id="195883.A0A482XNN4"/>
<dbReference type="EMBL" id="QKKF02005135">
    <property type="protein sequence ID" value="RZF46979.1"/>
    <property type="molecule type" value="Genomic_DNA"/>
</dbReference>